<dbReference type="SUPFAM" id="SSF56672">
    <property type="entry name" value="DNA/RNA polymerases"/>
    <property type="match status" value="1"/>
</dbReference>
<evidence type="ECO:0000256" key="4">
    <source>
        <dbReference type="ARBA" id="ARBA00022695"/>
    </source>
</evidence>
<accession>A0A1B1HYC5</accession>
<reference evidence="8" key="1">
    <citation type="submission" date="2016-05" db="EMBL/GenBank/DDBJ databases">
        <title>Deep sequencing analysis reveals the mycoviral diversity of the virome of an avirulent isolate of Rhizoctonia solani AG-2-2 IV.</title>
        <authorList>
            <person name="Bartholomaeus A."/>
            <person name="Wibberg D."/>
            <person name="Winkler A."/>
            <person name="Puehler A."/>
            <person name="Schlueter A."/>
            <person name="Varrelmann M."/>
        </authorList>
    </citation>
    <scope>NUCLEOTIDE SEQUENCE</scope>
    <source>
        <strain evidence="8">DC17/RsMBV-1</strain>
    </source>
</reference>
<keyword evidence="3 7" id="KW-0808">Transferase</keyword>
<evidence type="ECO:0000256" key="2">
    <source>
        <dbReference type="ARBA" id="ARBA00022484"/>
    </source>
</evidence>
<comment type="catalytic activity">
    <reaction evidence="6 7">
        <text>RNA(n) + a ribonucleoside 5'-triphosphate = RNA(n+1) + diphosphate</text>
        <dbReference type="Rhea" id="RHEA:21248"/>
        <dbReference type="Rhea" id="RHEA-COMP:14527"/>
        <dbReference type="Rhea" id="RHEA-COMP:17342"/>
        <dbReference type="ChEBI" id="CHEBI:33019"/>
        <dbReference type="ChEBI" id="CHEBI:61557"/>
        <dbReference type="ChEBI" id="CHEBI:140395"/>
        <dbReference type="EC" id="2.7.7.48"/>
    </reaction>
</comment>
<keyword evidence="4 7" id="KW-0548">Nucleotidyltransferase</keyword>
<dbReference type="EMBL" id="KX349071">
    <property type="protein sequence ID" value="ANR02705.1"/>
    <property type="molecule type" value="Genomic_RNA"/>
</dbReference>
<evidence type="ECO:0000256" key="1">
    <source>
        <dbReference type="ARBA" id="ARBA00012494"/>
    </source>
</evidence>
<dbReference type="GO" id="GO:0003968">
    <property type="term" value="F:RNA-directed RNA polymerase activity"/>
    <property type="evidence" value="ECO:0007669"/>
    <property type="project" value="UniProtKB-KW"/>
</dbReference>
<feature type="non-terminal residue" evidence="8">
    <location>
        <position position="325"/>
    </location>
</feature>
<protein>
    <recommendedName>
        <fullName evidence="1 7">RNA-directed RNA polymerase</fullName>
        <ecNumber evidence="1 7">2.7.7.48</ecNumber>
    </recommendedName>
</protein>
<dbReference type="EC" id="2.7.7.48" evidence="1 7"/>
<evidence type="ECO:0000256" key="6">
    <source>
        <dbReference type="ARBA" id="ARBA00048744"/>
    </source>
</evidence>
<dbReference type="GO" id="GO:0006351">
    <property type="term" value="P:DNA-templated transcription"/>
    <property type="evidence" value="ECO:0007669"/>
    <property type="project" value="InterPro"/>
</dbReference>
<dbReference type="Pfam" id="PF02123">
    <property type="entry name" value="RdRP_4"/>
    <property type="match status" value="1"/>
</dbReference>
<keyword evidence="7" id="KW-0693">Viral RNA replication</keyword>
<dbReference type="InterPro" id="IPR001795">
    <property type="entry name" value="RNA-dir_pol_luteovirus"/>
</dbReference>
<evidence type="ECO:0000313" key="8">
    <source>
        <dbReference type="EMBL" id="ANR02705.1"/>
    </source>
</evidence>
<evidence type="ECO:0000256" key="3">
    <source>
        <dbReference type="ARBA" id="ARBA00022679"/>
    </source>
</evidence>
<gene>
    <name evidence="8" type="primary">RdRp</name>
</gene>
<evidence type="ECO:0000256" key="7">
    <source>
        <dbReference type="RuleBase" id="RU364050"/>
    </source>
</evidence>
<name>A0A1B1HYC5_9VIRU</name>
<proteinExistence type="predicted"/>
<evidence type="ECO:0000256" key="5">
    <source>
        <dbReference type="ARBA" id="ARBA00022741"/>
    </source>
</evidence>
<keyword evidence="2 7" id="KW-0696">RNA-directed RNA polymerase</keyword>
<dbReference type="InterPro" id="IPR043502">
    <property type="entry name" value="DNA/RNA_pol_sf"/>
</dbReference>
<sequence>LSYGASGSATRVGREEVGQERSVSKAFWLAARQGNVFEKLYTEEPSNTTATIIKREAGKIRQLLASDINAWFVESVVLNEIESTIMRGAPEIPLELNANEDCQRVLERFRQVANLGDAAVTDADYADFNITHTLASFARYFEKLAELSMRYIPDDGTEFMPGVTKRQLYHDAALWAANALMKLRVKEGADINAEYQVLNRGLWTGWRSTQFFNSTMNVLYCRIARTSLRASFGEEALISTENCGDDSHAIARSVFHSLAFTSTLTEQGHELAAAKQLVGARVSEFLRVTYYPDGIAVGALCRSIAGFVGSDLQRPVNRRGRDFTQ</sequence>
<keyword evidence="5 7" id="KW-0547">Nucleotide-binding</keyword>
<dbReference type="GO" id="GO:0000166">
    <property type="term" value="F:nucleotide binding"/>
    <property type="evidence" value="ECO:0007669"/>
    <property type="project" value="UniProtKB-KW"/>
</dbReference>
<organism evidence="8">
    <name type="scientific">Rhizoctonia solani megabirnavirus 1</name>
    <dbReference type="NCBI Taxonomy" id="1871641"/>
    <lineage>
        <taxon>Viruses</taxon>
        <taxon>Riboviria</taxon>
        <taxon>Orthornavirae</taxon>
        <taxon>Duplornaviricota</taxon>
        <taxon>Chrymotiviricetes</taxon>
        <taxon>Ghabrivirales</taxon>
        <taxon>Alphatotivirineae</taxon>
        <taxon>Megabirnaviridae</taxon>
        <taxon>Megabirnavirus</taxon>
    </lineage>
</organism>
<dbReference type="GO" id="GO:0003723">
    <property type="term" value="F:RNA binding"/>
    <property type="evidence" value="ECO:0007669"/>
    <property type="project" value="InterPro"/>
</dbReference>
<feature type="non-terminal residue" evidence="8">
    <location>
        <position position="1"/>
    </location>
</feature>